<proteinExistence type="predicted"/>
<dbReference type="Proteomes" id="UP000276133">
    <property type="component" value="Unassembled WGS sequence"/>
</dbReference>
<name>A0A3M7Q7C9_BRAPC</name>
<evidence type="ECO:0000313" key="2">
    <source>
        <dbReference type="Proteomes" id="UP000276133"/>
    </source>
</evidence>
<dbReference type="EMBL" id="REGN01007234">
    <property type="protein sequence ID" value="RNA06901.1"/>
    <property type="molecule type" value="Genomic_DNA"/>
</dbReference>
<reference evidence="1 2" key="1">
    <citation type="journal article" date="2018" name="Sci. Rep.">
        <title>Genomic signatures of local adaptation to the degree of environmental predictability in rotifers.</title>
        <authorList>
            <person name="Franch-Gras L."/>
            <person name="Hahn C."/>
            <person name="Garcia-Roger E.M."/>
            <person name="Carmona M.J."/>
            <person name="Serra M."/>
            <person name="Gomez A."/>
        </authorList>
    </citation>
    <scope>NUCLEOTIDE SEQUENCE [LARGE SCALE GENOMIC DNA]</scope>
    <source>
        <strain evidence="1">HYR1</strain>
    </source>
</reference>
<gene>
    <name evidence="1" type="ORF">BpHYR1_029925</name>
</gene>
<dbReference type="AlphaFoldDB" id="A0A3M7Q7C9"/>
<evidence type="ECO:0000313" key="1">
    <source>
        <dbReference type="EMBL" id="RNA06901.1"/>
    </source>
</evidence>
<accession>A0A3M7Q7C9</accession>
<keyword evidence="2" id="KW-1185">Reference proteome</keyword>
<comment type="caution">
    <text evidence="1">The sequence shown here is derived from an EMBL/GenBank/DDBJ whole genome shotgun (WGS) entry which is preliminary data.</text>
</comment>
<sequence length="62" mass="7216">MSKFSKKIVFFGIFTFYNNLRNFRSFRNSICSDLVNLCLTLGNIDSSILQILPTPPNFKFFV</sequence>
<organism evidence="1 2">
    <name type="scientific">Brachionus plicatilis</name>
    <name type="common">Marine rotifer</name>
    <name type="synonym">Brachionus muelleri</name>
    <dbReference type="NCBI Taxonomy" id="10195"/>
    <lineage>
        <taxon>Eukaryota</taxon>
        <taxon>Metazoa</taxon>
        <taxon>Spiralia</taxon>
        <taxon>Gnathifera</taxon>
        <taxon>Rotifera</taxon>
        <taxon>Eurotatoria</taxon>
        <taxon>Monogononta</taxon>
        <taxon>Pseudotrocha</taxon>
        <taxon>Ploima</taxon>
        <taxon>Brachionidae</taxon>
        <taxon>Brachionus</taxon>
    </lineage>
</organism>
<protein>
    <submittedName>
        <fullName evidence="1">Uncharacterized protein</fullName>
    </submittedName>
</protein>